<sequence length="56" mass="6794">MRRRPWVQREIAASWILIDLRRWQADLRTRQAITDLNTCHALWNLPARQPRKETGQ</sequence>
<reference evidence="1" key="1">
    <citation type="journal article" date="2014" name="Int. J. Syst. Evol. Microbiol.">
        <title>Complete genome sequence of Corynebacterium casei LMG S-19264T (=DSM 44701T), isolated from a smear-ripened cheese.</title>
        <authorList>
            <consortium name="US DOE Joint Genome Institute (JGI-PGF)"/>
            <person name="Walter F."/>
            <person name="Albersmeier A."/>
            <person name="Kalinowski J."/>
            <person name="Ruckert C."/>
        </authorList>
    </citation>
    <scope>NUCLEOTIDE SEQUENCE</scope>
    <source>
        <strain evidence="1">JCM 4122</strain>
    </source>
</reference>
<dbReference type="EMBL" id="BNBE01000003">
    <property type="protein sequence ID" value="GHG15423.1"/>
    <property type="molecule type" value="Genomic_DNA"/>
</dbReference>
<evidence type="ECO:0000313" key="1">
    <source>
        <dbReference type="EMBL" id="GHG15423.1"/>
    </source>
</evidence>
<dbReference type="Proteomes" id="UP000632849">
    <property type="component" value="Unassembled WGS sequence"/>
</dbReference>
<protein>
    <submittedName>
        <fullName evidence="1">Uncharacterized protein</fullName>
    </submittedName>
</protein>
<dbReference type="AlphaFoldDB" id="A0A919ERP8"/>
<accession>A0A919ERP8</accession>
<reference evidence="1" key="2">
    <citation type="submission" date="2020-09" db="EMBL/GenBank/DDBJ databases">
        <authorList>
            <person name="Sun Q."/>
            <person name="Ohkuma M."/>
        </authorList>
    </citation>
    <scope>NUCLEOTIDE SEQUENCE</scope>
    <source>
        <strain evidence="1">JCM 4122</strain>
    </source>
</reference>
<gene>
    <name evidence="1" type="ORF">GCM10017667_56230</name>
</gene>
<keyword evidence="2" id="KW-1185">Reference proteome</keyword>
<proteinExistence type="predicted"/>
<name>A0A919ERP8_STRFL</name>
<organism evidence="1 2">
    <name type="scientific">Streptomyces filamentosus</name>
    <name type="common">Streptomyces roseosporus</name>
    <dbReference type="NCBI Taxonomy" id="67294"/>
    <lineage>
        <taxon>Bacteria</taxon>
        <taxon>Bacillati</taxon>
        <taxon>Actinomycetota</taxon>
        <taxon>Actinomycetes</taxon>
        <taxon>Kitasatosporales</taxon>
        <taxon>Streptomycetaceae</taxon>
        <taxon>Streptomyces</taxon>
    </lineage>
</organism>
<comment type="caution">
    <text evidence="1">The sequence shown here is derived from an EMBL/GenBank/DDBJ whole genome shotgun (WGS) entry which is preliminary data.</text>
</comment>
<evidence type="ECO:0000313" key="2">
    <source>
        <dbReference type="Proteomes" id="UP000632849"/>
    </source>
</evidence>
<dbReference type="RefSeq" id="WP_190043609.1">
    <property type="nucleotide sequence ID" value="NZ_BNBE01000003.1"/>
</dbReference>